<evidence type="ECO:0000313" key="2">
    <source>
        <dbReference type="EMBL" id="MCO1332796.1"/>
    </source>
</evidence>
<accession>A0A9X2ENQ8</accession>
<gene>
    <name evidence="2" type="ORF">MO867_00460</name>
</gene>
<sequence>MSFMSFMSFAMLAAPLAVMELYFYAQQNNTTGTRLTTIFCLWGSTMITAVGSFAAATVMGLSRLGAI</sequence>
<keyword evidence="3" id="KW-1185">Reference proteome</keyword>
<protein>
    <submittedName>
        <fullName evidence="2">Uncharacterized protein</fullName>
    </submittedName>
</protein>
<dbReference type="EMBL" id="JALBWM010000001">
    <property type="protein sequence ID" value="MCO1332796.1"/>
    <property type="molecule type" value="Genomic_DNA"/>
</dbReference>
<name>A0A9X2ENQ8_9GAMM</name>
<dbReference type="RefSeq" id="WP_252463966.1">
    <property type="nucleotide sequence ID" value="NZ_JALBWM010000001.1"/>
</dbReference>
<keyword evidence="1" id="KW-0812">Transmembrane</keyword>
<keyword evidence="1" id="KW-1133">Transmembrane helix</keyword>
<comment type="caution">
    <text evidence="2">The sequence shown here is derived from an EMBL/GenBank/DDBJ whole genome shotgun (WGS) entry which is preliminary data.</text>
</comment>
<evidence type="ECO:0000256" key="1">
    <source>
        <dbReference type="SAM" id="Phobius"/>
    </source>
</evidence>
<reference evidence="2" key="1">
    <citation type="journal article" date="2022" name="Arch. Microbiol.">
        <title>Microbulbifer okhotskensis sp. nov., isolated from a deep bottom sediment of the Okhotsk Sea.</title>
        <authorList>
            <person name="Romanenko L."/>
            <person name="Kurilenko V."/>
            <person name="Otstavnykh N."/>
            <person name="Velansky P."/>
            <person name="Isaeva M."/>
            <person name="Mikhailov V."/>
        </authorList>
    </citation>
    <scope>NUCLEOTIDE SEQUENCE</scope>
    <source>
        <strain evidence="2">OS29</strain>
    </source>
</reference>
<keyword evidence="1" id="KW-0472">Membrane</keyword>
<feature type="transmembrane region" description="Helical" evidence="1">
    <location>
        <begin position="35"/>
        <end position="61"/>
    </location>
</feature>
<organism evidence="2 3">
    <name type="scientific">Microbulbifer okhotskensis</name>
    <dbReference type="NCBI Taxonomy" id="2926617"/>
    <lineage>
        <taxon>Bacteria</taxon>
        <taxon>Pseudomonadati</taxon>
        <taxon>Pseudomonadota</taxon>
        <taxon>Gammaproteobacteria</taxon>
        <taxon>Cellvibrionales</taxon>
        <taxon>Microbulbiferaceae</taxon>
        <taxon>Microbulbifer</taxon>
    </lineage>
</organism>
<dbReference type="Proteomes" id="UP001139028">
    <property type="component" value="Unassembled WGS sequence"/>
</dbReference>
<dbReference type="AlphaFoldDB" id="A0A9X2ENQ8"/>
<evidence type="ECO:0000313" key="3">
    <source>
        <dbReference type="Proteomes" id="UP001139028"/>
    </source>
</evidence>
<proteinExistence type="predicted"/>